<keyword evidence="3" id="KW-1185">Reference proteome</keyword>
<dbReference type="EMBL" id="KZ505693">
    <property type="protein sequence ID" value="PKU46962.1"/>
    <property type="molecule type" value="Genomic_DNA"/>
</dbReference>
<proteinExistence type="predicted"/>
<dbReference type="OrthoDB" id="10487911at2759"/>
<dbReference type="AlphaFoldDB" id="A0A2I0ULP2"/>
<reference evidence="3" key="1">
    <citation type="submission" date="2017-11" db="EMBL/GenBank/DDBJ databases">
        <authorList>
            <person name="Lima N.C."/>
            <person name="Parody-Merino A.M."/>
            <person name="Battley P.F."/>
            <person name="Fidler A.E."/>
            <person name="Prosdocimi F."/>
        </authorList>
    </citation>
    <scope>NUCLEOTIDE SEQUENCE [LARGE SCALE GENOMIC DNA]</scope>
</reference>
<accession>A0A2I0ULP2</accession>
<evidence type="ECO:0000313" key="3">
    <source>
        <dbReference type="Proteomes" id="UP000233556"/>
    </source>
</evidence>
<sequence>MPGGSKTDPLLAKAEPISDSGSASVRTYLRRLKKNPAVQQQPEERMRTYDRNNSAYAKVGEEGGGESAPGTGAEIPLEPMVKIMVGLIVPLQPMEVNSGVDIHSQPMEDPTSEQLDD</sequence>
<dbReference type="Proteomes" id="UP000233556">
    <property type="component" value="Unassembled WGS sequence"/>
</dbReference>
<feature type="region of interest" description="Disordered" evidence="1">
    <location>
        <begin position="1"/>
        <end position="73"/>
    </location>
</feature>
<reference evidence="3" key="2">
    <citation type="submission" date="2017-12" db="EMBL/GenBank/DDBJ databases">
        <title>Genome sequence of the Bar-tailed Godwit (Limosa lapponica baueri).</title>
        <authorList>
            <person name="Lima N.C.B."/>
            <person name="Parody-Merino A.M."/>
            <person name="Battley P.F."/>
            <person name="Fidler A.E."/>
            <person name="Prosdocimi F."/>
        </authorList>
    </citation>
    <scope>NUCLEOTIDE SEQUENCE [LARGE SCALE GENOMIC DNA]</scope>
</reference>
<gene>
    <name evidence="2" type="ORF">llap_2740</name>
</gene>
<protein>
    <submittedName>
        <fullName evidence="2">Protein pxr1-like</fullName>
    </submittedName>
</protein>
<organism evidence="2 3">
    <name type="scientific">Limosa lapponica baueri</name>
    <dbReference type="NCBI Taxonomy" id="1758121"/>
    <lineage>
        <taxon>Eukaryota</taxon>
        <taxon>Metazoa</taxon>
        <taxon>Chordata</taxon>
        <taxon>Craniata</taxon>
        <taxon>Vertebrata</taxon>
        <taxon>Euteleostomi</taxon>
        <taxon>Archelosauria</taxon>
        <taxon>Archosauria</taxon>
        <taxon>Dinosauria</taxon>
        <taxon>Saurischia</taxon>
        <taxon>Theropoda</taxon>
        <taxon>Coelurosauria</taxon>
        <taxon>Aves</taxon>
        <taxon>Neognathae</taxon>
        <taxon>Neoaves</taxon>
        <taxon>Charadriiformes</taxon>
        <taxon>Scolopacidae</taxon>
        <taxon>Limosa</taxon>
    </lineage>
</organism>
<name>A0A2I0ULP2_LIMLA</name>
<evidence type="ECO:0000313" key="2">
    <source>
        <dbReference type="EMBL" id="PKU46962.1"/>
    </source>
</evidence>
<evidence type="ECO:0000256" key="1">
    <source>
        <dbReference type="SAM" id="MobiDB-lite"/>
    </source>
</evidence>